<protein>
    <submittedName>
        <fullName evidence="2">Iron-sulfur cluster carrier protein</fullName>
    </submittedName>
</protein>
<dbReference type="AlphaFoldDB" id="A0A6S6SW40"/>
<dbReference type="EMBL" id="CACVAV010000109">
    <property type="protein sequence ID" value="CAA6806801.1"/>
    <property type="molecule type" value="Genomic_DNA"/>
</dbReference>
<dbReference type="GO" id="GO:0051539">
    <property type="term" value="F:4 iron, 4 sulfur cluster binding"/>
    <property type="evidence" value="ECO:0007669"/>
    <property type="project" value="TreeGrafter"/>
</dbReference>
<dbReference type="GO" id="GO:0005524">
    <property type="term" value="F:ATP binding"/>
    <property type="evidence" value="ECO:0007669"/>
    <property type="project" value="InterPro"/>
</dbReference>
<sequence length="112" mass="11816">MTEVSRDQVEALLSEVQDRYLEQDIISAKSVKDIGIDGGKVSVRIVLGYPAVGYHDELKSDVLAKLEAGGITGANVVIETNIVAHSVQKTVKRQDGIKNIVAVASGKGGVGK</sequence>
<dbReference type="Pfam" id="PF01883">
    <property type="entry name" value="FeS_assembly_P"/>
    <property type="match status" value="1"/>
</dbReference>
<feature type="non-terminal residue" evidence="2">
    <location>
        <position position="112"/>
    </location>
</feature>
<dbReference type="PANTHER" id="PTHR42961">
    <property type="entry name" value="IRON-SULFUR PROTEIN NUBPL"/>
    <property type="match status" value="1"/>
</dbReference>
<dbReference type="InterPro" id="IPR044304">
    <property type="entry name" value="NUBPL-like"/>
</dbReference>
<evidence type="ECO:0000259" key="1">
    <source>
        <dbReference type="Pfam" id="PF01883"/>
    </source>
</evidence>
<dbReference type="GO" id="GO:0016226">
    <property type="term" value="P:iron-sulfur cluster assembly"/>
    <property type="evidence" value="ECO:0007669"/>
    <property type="project" value="InterPro"/>
</dbReference>
<accession>A0A6S6SW40</accession>
<organism evidence="2">
    <name type="scientific">uncultured Thiotrichaceae bacterium</name>
    <dbReference type="NCBI Taxonomy" id="298394"/>
    <lineage>
        <taxon>Bacteria</taxon>
        <taxon>Pseudomonadati</taxon>
        <taxon>Pseudomonadota</taxon>
        <taxon>Gammaproteobacteria</taxon>
        <taxon>Thiotrichales</taxon>
        <taxon>Thiotrichaceae</taxon>
        <taxon>environmental samples</taxon>
    </lineage>
</organism>
<name>A0A6S6SW40_9GAMM</name>
<reference evidence="2" key="1">
    <citation type="submission" date="2020-01" db="EMBL/GenBank/DDBJ databases">
        <authorList>
            <person name="Meier V. D."/>
            <person name="Meier V D."/>
        </authorList>
    </citation>
    <scope>NUCLEOTIDE SEQUENCE</scope>
    <source>
        <strain evidence="2">HLG_WM_MAG_08</strain>
    </source>
</reference>
<evidence type="ECO:0000313" key="2">
    <source>
        <dbReference type="EMBL" id="CAA6806801.1"/>
    </source>
</evidence>
<dbReference type="PANTHER" id="PTHR42961:SF2">
    <property type="entry name" value="IRON-SULFUR PROTEIN NUBPL"/>
    <property type="match status" value="1"/>
</dbReference>
<proteinExistence type="predicted"/>
<feature type="domain" description="MIP18 family-like" evidence="1">
    <location>
        <begin position="6"/>
        <end position="68"/>
    </location>
</feature>
<dbReference type="InterPro" id="IPR002744">
    <property type="entry name" value="MIP18-like"/>
</dbReference>
<dbReference type="Gene3D" id="3.30.300.130">
    <property type="entry name" value="Fe-S cluster assembly (FSCA)"/>
    <property type="match status" value="1"/>
</dbReference>
<dbReference type="SUPFAM" id="SSF117916">
    <property type="entry name" value="Fe-S cluster assembly (FSCA) domain-like"/>
    <property type="match status" value="1"/>
</dbReference>
<dbReference type="InterPro" id="IPR034904">
    <property type="entry name" value="FSCA_dom_sf"/>
</dbReference>
<gene>
    <name evidence="2" type="ORF">HELGO_WM80753</name>
</gene>